<comment type="caution">
    <text evidence="2">The sequence shown here is derived from an EMBL/GenBank/DDBJ whole genome shotgun (WGS) entry which is preliminary data.</text>
</comment>
<evidence type="ECO:0000313" key="3">
    <source>
        <dbReference type="Proteomes" id="UP001285263"/>
    </source>
</evidence>
<dbReference type="InterPro" id="IPR043519">
    <property type="entry name" value="NT_sf"/>
</dbReference>
<keyword evidence="3" id="KW-1185">Reference proteome</keyword>
<dbReference type="RefSeq" id="WP_320423308.1">
    <property type="nucleotide sequence ID" value="NZ_JAXCLA010000004.1"/>
</dbReference>
<dbReference type="Gene3D" id="3.30.460.10">
    <property type="entry name" value="Beta Polymerase, domain 2"/>
    <property type="match status" value="1"/>
</dbReference>
<accession>A0ABU5DGI5</accession>
<dbReference type="InterPro" id="IPR007685">
    <property type="entry name" value="RelA_SpoT"/>
</dbReference>
<sequence length="242" mass="27374">MSKSQLDKLGVRLARMEYSADELRMLDEYRRSFAPASDAVLQVLRSEFSLSPTARPAKSTAAIVEKLVRQRTRLTQIQDIAGCRIVVSTISEQKRVAKMLVGRFPGAQMFDRVTEPNHGYRAIHVVVQTERRAVEIQIRTELQHMWAALSEKAADRFDHALKYGGGPERIREALSRLSTWAHDVDWKIDLVQVIGPGVEKTGDTDLQKLYRQTSAELAEDRRILSEAFAALAEDPDELLDTE</sequence>
<organism evidence="2 3">
    <name type="scientific">Roseateles agri</name>
    <dbReference type="NCBI Taxonomy" id="3098619"/>
    <lineage>
        <taxon>Bacteria</taxon>
        <taxon>Pseudomonadati</taxon>
        <taxon>Pseudomonadota</taxon>
        <taxon>Betaproteobacteria</taxon>
        <taxon>Burkholderiales</taxon>
        <taxon>Sphaerotilaceae</taxon>
        <taxon>Roseateles</taxon>
    </lineage>
</organism>
<evidence type="ECO:0000313" key="2">
    <source>
        <dbReference type="EMBL" id="MDY0745400.1"/>
    </source>
</evidence>
<dbReference type="EMBL" id="JAXCLA010000004">
    <property type="protein sequence ID" value="MDY0745400.1"/>
    <property type="molecule type" value="Genomic_DNA"/>
</dbReference>
<reference evidence="2 3" key="1">
    <citation type="submission" date="2023-11" db="EMBL/GenBank/DDBJ databases">
        <title>Paucibacter sp. nov., isolated from fresh soil in Korea.</title>
        <authorList>
            <person name="Le N.T.T."/>
        </authorList>
    </citation>
    <scope>NUCLEOTIDE SEQUENCE [LARGE SCALE GENOMIC DNA]</scope>
    <source>
        <strain evidence="2 3">R3-3</strain>
    </source>
</reference>
<dbReference type="InterPro" id="IPR052366">
    <property type="entry name" value="GTP_Pyrophosphokinase"/>
</dbReference>
<dbReference type="SUPFAM" id="SSF81301">
    <property type="entry name" value="Nucleotidyltransferase"/>
    <property type="match status" value="1"/>
</dbReference>
<dbReference type="PANTHER" id="PTHR47837:SF1">
    <property type="entry name" value="GTP PYROPHOSPHOKINASE YJBM"/>
    <property type="match status" value="1"/>
</dbReference>
<dbReference type="Proteomes" id="UP001285263">
    <property type="component" value="Unassembled WGS sequence"/>
</dbReference>
<name>A0ABU5DGI5_9BURK</name>
<gene>
    <name evidence="2" type="ORF">SNE35_12835</name>
</gene>
<dbReference type="SMART" id="SM00954">
    <property type="entry name" value="RelA_SpoT"/>
    <property type="match status" value="1"/>
</dbReference>
<dbReference type="PANTHER" id="PTHR47837">
    <property type="entry name" value="GTP PYROPHOSPHOKINASE YJBM"/>
    <property type="match status" value="1"/>
</dbReference>
<protein>
    <recommendedName>
        <fullName evidence="1">RelA/SpoT domain-containing protein</fullName>
    </recommendedName>
</protein>
<proteinExistence type="predicted"/>
<evidence type="ECO:0000259" key="1">
    <source>
        <dbReference type="SMART" id="SM00954"/>
    </source>
</evidence>
<dbReference type="Pfam" id="PF04607">
    <property type="entry name" value="RelA_SpoT"/>
    <property type="match status" value="1"/>
</dbReference>
<dbReference type="CDD" id="cd05399">
    <property type="entry name" value="NT_Rel-Spo_like"/>
    <property type="match status" value="1"/>
</dbReference>
<feature type="domain" description="RelA/SpoT" evidence="1">
    <location>
        <begin position="54"/>
        <end position="161"/>
    </location>
</feature>